<organism evidence="5 6">
    <name type="scientific">Rubneribacter badeniensis</name>
    <dbReference type="NCBI Taxonomy" id="2070688"/>
    <lineage>
        <taxon>Bacteria</taxon>
        <taxon>Bacillati</taxon>
        <taxon>Actinomycetota</taxon>
        <taxon>Coriobacteriia</taxon>
        <taxon>Eggerthellales</taxon>
        <taxon>Eggerthellaceae</taxon>
        <taxon>Rubneribacter</taxon>
    </lineage>
</organism>
<feature type="transmembrane region" description="Helical" evidence="3">
    <location>
        <begin position="63"/>
        <end position="85"/>
    </location>
</feature>
<evidence type="ECO:0000313" key="5">
    <source>
        <dbReference type="EMBL" id="PNV65259.1"/>
    </source>
</evidence>
<dbReference type="InterPro" id="IPR036388">
    <property type="entry name" value="WH-like_DNA-bd_sf"/>
</dbReference>
<accession>A0A2K2U4R5</accession>
<keyword evidence="3" id="KW-0812">Transmembrane</keyword>
<dbReference type="Pfam" id="PF00196">
    <property type="entry name" value="GerE"/>
    <property type="match status" value="1"/>
</dbReference>
<evidence type="ECO:0000256" key="1">
    <source>
        <dbReference type="ARBA" id="ARBA00023125"/>
    </source>
</evidence>
<dbReference type="GO" id="GO:0006355">
    <property type="term" value="P:regulation of DNA-templated transcription"/>
    <property type="evidence" value="ECO:0007669"/>
    <property type="project" value="InterPro"/>
</dbReference>
<gene>
    <name evidence="5" type="ORF">C2L80_07560</name>
</gene>
<feature type="transmembrane region" description="Helical" evidence="3">
    <location>
        <begin position="97"/>
        <end position="115"/>
    </location>
</feature>
<dbReference type="InterPro" id="IPR000792">
    <property type="entry name" value="Tscrpt_reg_LuxR_C"/>
</dbReference>
<feature type="transmembrane region" description="Helical" evidence="3">
    <location>
        <begin position="232"/>
        <end position="252"/>
    </location>
</feature>
<feature type="transmembrane region" description="Helical" evidence="3">
    <location>
        <begin position="182"/>
        <end position="199"/>
    </location>
</feature>
<evidence type="ECO:0000256" key="3">
    <source>
        <dbReference type="SAM" id="Phobius"/>
    </source>
</evidence>
<name>A0A2K2U4R5_9ACTN</name>
<proteinExistence type="predicted"/>
<feature type="transmembrane region" description="Helical" evidence="3">
    <location>
        <begin position="353"/>
        <end position="377"/>
    </location>
</feature>
<keyword evidence="1 5" id="KW-0238">DNA-binding</keyword>
<keyword evidence="6" id="KW-1185">Reference proteome</keyword>
<protein>
    <submittedName>
        <fullName evidence="5">DNA-binding response regulator</fullName>
    </submittedName>
</protein>
<feature type="transmembrane region" description="Helical" evidence="3">
    <location>
        <begin position="155"/>
        <end position="176"/>
    </location>
</feature>
<dbReference type="EMBL" id="PPEL01000039">
    <property type="protein sequence ID" value="PNV65259.1"/>
    <property type="molecule type" value="Genomic_DNA"/>
</dbReference>
<dbReference type="PANTHER" id="PTHR43214">
    <property type="entry name" value="TWO-COMPONENT RESPONSE REGULATOR"/>
    <property type="match status" value="1"/>
</dbReference>
<dbReference type="RefSeq" id="WP_087195596.1">
    <property type="nucleotide sequence ID" value="NZ_DBEYRC010000153.1"/>
</dbReference>
<feature type="transmembrane region" description="Helical" evidence="3">
    <location>
        <begin position="267"/>
        <end position="285"/>
    </location>
</feature>
<evidence type="ECO:0000259" key="4">
    <source>
        <dbReference type="SMART" id="SM00421"/>
    </source>
</evidence>
<dbReference type="SMART" id="SM00421">
    <property type="entry name" value="HTH_LUXR"/>
    <property type="match status" value="1"/>
</dbReference>
<comment type="caution">
    <text evidence="5">The sequence shown here is derived from an EMBL/GenBank/DDBJ whole genome shotgun (WGS) entry which is preliminary data.</text>
</comment>
<dbReference type="CDD" id="cd06170">
    <property type="entry name" value="LuxR_C_like"/>
    <property type="match status" value="1"/>
</dbReference>
<feature type="transmembrane region" description="Helical" evidence="3">
    <location>
        <begin position="20"/>
        <end position="43"/>
    </location>
</feature>
<reference evidence="5 6" key="1">
    <citation type="journal article" date="2018" name="Int. J. Syst. Evol. Microbiol.">
        <title>Rubneribacter badeniensis gen. nov., sp. nov. and Enteroscipio rubneri gen. nov., sp. nov., new members of the Eggerthellaceae isolated from human faeces.</title>
        <authorList>
            <person name="Danylec N."/>
            <person name="Gobl A."/>
            <person name="Stoll D.A."/>
            <person name="Hetzer B."/>
            <person name="Kulling S.E."/>
            <person name="Huch M."/>
        </authorList>
    </citation>
    <scope>NUCLEOTIDE SEQUENCE [LARGE SCALE GENOMIC DNA]</scope>
    <source>
        <strain evidence="5 6">ResAG-85</strain>
    </source>
</reference>
<dbReference type="SUPFAM" id="SSF46894">
    <property type="entry name" value="C-terminal effector domain of the bipartite response regulators"/>
    <property type="match status" value="1"/>
</dbReference>
<feature type="transmembrane region" description="Helical" evidence="3">
    <location>
        <begin position="127"/>
        <end position="146"/>
    </location>
</feature>
<feature type="domain" description="HTH luxR-type" evidence="4">
    <location>
        <begin position="465"/>
        <end position="522"/>
    </location>
</feature>
<keyword evidence="3" id="KW-1133">Transmembrane helix</keyword>
<feature type="transmembrane region" description="Helical" evidence="3">
    <location>
        <begin position="383"/>
        <end position="402"/>
    </location>
</feature>
<feature type="region of interest" description="Disordered" evidence="2">
    <location>
        <begin position="523"/>
        <end position="546"/>
    </location>
</feature>
<sequence length="546" mass="58594">MIEGKKRGNGARVPAVDRHLHTGSFAAFKATFLPGLSLAFFGIGLYRLWYQFSFYNLHFSADMGMVTVGANIARVAVIALLVLLARRDGFSRAARGVFVWSGFVLMTASSVLYLIDLFFNTADFEALRVVVGGVGLVGGEVIWVFFLERLRPGEAFFYAAGGLALSCALSLAMGYLDPAVSGMINLFVPALSVFAYWQAMARLDERGRAGEGAGKAPGADALYERDPLRRGVAQVLAAFFLYAFLLGMALGYPDGRERELSQAVRSIHQVLVVVLVALVVWLVLVRGRSFRLSGYWLFQNALMMASICFLMSGQAGSEEASAFLLTNAVTCFYIPLVFFSYCIGRHVRQPTTIVYAAAYGGSLLCMAAGRIVVYAVGPALDHGLWLLIAMAIVVLVEATLIMRPRFMGDWPVGFELCRAASKASGGGFVEEGRADGSADARAVEDAGAFGGGLSPASPVAAFARRFGLSETEEAIVSLIAQGRSRAFIARTLSYSENTIRNYTRTVYRKAQVHSKQELLDKVAEARSEGAGLGGEGSAGAKPGGPD</sequence>
<dbReference type="PRINTS" id="PR00038">
    <property type="entry name" value="HTHLUXR"/>
</dbReference>
<dbReference type="GO" id="GO:0003677">
    <property type="term" value="F:DNA binding"/>
    <property type="evidence" value="ECO:0007669"/>
    <property type="project" value="UniProtKB-KW"/>
</dbReference>
<dbReference type="AlphaFoldDB" id="A0A2K2U4R5"/>
<keyword evidence="3" id="KW-0472">Membrane</keyword>
<feature type="transmembrane region" description="Helical" evidence="3">
    <location>
        <begin position="297"/>
        <end position="316"/>
    </location>
</feature>
<dbReference type="Proteomes" id="UP000236488">
    <property type="component" value="Unassembled WGS sequence"/>
</dbReference>
<dbReference type="InterPro" id="IPR016032">
    <property type="entry name" value="Sig_transdc_resp-reg_C-effctor"/>
</dbReference>
<feature type="transmembrane region" description="Helical" evidence="3">
    <location>
        <begin position="322"/>
        <end position="341"/>
    </location>
</feature>
<dbReference type="InterPro" id="IPR039420">
    <property type="entry name" value="WalR-like"/>
</dbReference>
<dbReference type="Gene3D" id="1.10.10.10">
    <property type="entry name" value="Winged helix-like DNA-binding domain superfamily/Winged helix DNA-binding domain"/>
    <property type="match status" value="1"/>
</dbReference>
<evidence type="ECO:0000256" key="2">
    <source>
        <dbReference type="SAM" id="MobiDB-lite"/>
    </source>
</evidence>
<evidence type="ECO:0000313" key="6">
    <source>
        <dbReference type="Proteomes" id="UP000236488"/>
    </source>
</evidence>